<dbReference type="SUPFAM" id="SSF81901">
    <property type="entry name" value="HCP-like"/>
    <property type="match status" value="1"/>
</dbReference>
<dbReference type="PANTHER" id="PTHR46430">
    <property type="entry name" value="PROTEIN SKT5-RELATED"/>
    <property type="match status" value="1"/>
</dbReference>
<dbReference type="Proteomes" id="UP001140453">
    <property type="component" value="Unassembled WGS sequence"/>
</dbReference>
<dbReference type="EMBL" id="JAPEVB010000006">
    <property type="protein sequence ID" value="KAJ4386728.1"/>
    <property type="molecule type" value="Genomic_DNA"/>
</dbReference>
<dbReference type="Gene3D" id="1.25.40.10">
    <property type="entry name" value="Tetratricopeptide repeat domain"/>
    <property type="match status" value="2"/>
</dbReference>
<feature type="compositionally biased region" description="Pro residues" evidence="2">
    <location>
        <begin position="11"/>
        <end position="29"/>
    </location>
</feature>
<feature type="region of interest" description="Disordered" evidence="2">
    <location>
        <begin position="826"/>
        <end position="857"/>
    </location>
</feature>
<evidence type="ECO:0000256" key="1">
    <source>
        <dbReference type="ARBA" id="ARBA00022737"/>
    </source>
</evidence>
<gene>
    <name evidence="3" type="ORF">N0V93_009626</name>
</gene>
<dbReference type="Pfam" id="PF08238">
    <property type="entry name" value="Sel1"/>
    <property type="match status" value="7"/>
</dbReference>
<accession>A0A9W9CTU7</accession>
<organism evidence="3 4">
    <name type="scientific">Gnomoniopsis smithogilvyi</name>
    <dbReference type="NCBI Taxonomy" id="1191159"/>
    <lineage>
        <taxon>Eukaryota</taxon>
        <taxon>Fungi</taxon>
        <taxon>Dikarya</taxon>
        <taxon>Ascomycota</taxon>
        <taxon>Pezizomycotina</taxon>
        <taxon>Sordariomycetes</taxon>
        <taxon>Sordariomycetidae</taxon>
        <taxon>Diaporthales</taxon>
        <taxon>Gnomoniaceae</taxon>
        <taxon>Gnomoniopsis</taxon>
    </lineage>
</organism>
<keyword evidence="4" id="KW-1185">Reference proteome</keyword>
<dbReference type="AlphaFoldDB" id="A0A9W9CTU7"/>
<protein>
    <submittedName>
        <fullName evidence="3">Uncharacterized protein</fullName>
    </submittedName>
</protein>
<evidence type="ECO:0000313" key="3">
    <source>
        <dbReference type="EMBL" id="KAJ4386728.1"/>
    </source>
</evidence>
<reference evidence="3" key="1">
    <citation type="submission" date="2022-10" db="EMBL/GenBank/DDBJ databases">
        <title>Tapping the CABI collections for fungal endophytes: first genome assemblies for Collariella, Neodidymelliopsis, Ascochyta clinopodiicola, Didymella pomorum, Didymosphaeria variabile, Neocosmospora piperis and Neocucurbitaria cava.</title>
        <authorList>
            <person name="Hill R."/>
        </authorList>
    </citation>
    <scope>NUCLEOTIDE SEQUENCE</scope>
    <source>
        <strain evidence="3">IMI 355082</strain>
    </source>
</reference>
<feature type="compositionally biased region" description="Gly residues" evidence="2">
    <location>
        <begin position="83"/>
        <end position="96"/>
    </location>
</feature>
<feature type="compositionally biased region" description="Pro residues" evidence="2">
    <location>
        <begin position="451"/>
        <end position="461"/>
    </location>
</feature>
<feature type="region of interest" description="Disordered" evidence="2">
    <location>
        <begin position="346"/>
        <end position="484"/>
    </location>
</feature>
<dbReference type="InterPro" id="IPR006597">
    <property type="entry name" value="Sel1-like"/>
</dbReference>
<feature type="compositionally biased region" description="Polar residues" evidence="2">
    <location>
        <begin position="845"/>
        <end position="857"/>
    </location>
</feature>
<dbReference type="InterPro" id="IPR011990">
    <property type="entry name" value="TPR-like_helical_dom_sf"/>
</dbReference>
<evidence type="ECO:0000313" key="4">
    <source>
        <dbReference type="Proteomes" id="UP001140453"/>
    </source>
</evidence>
<feature type="region of interest" description="Disordered" evidence="2">
    <location>
        <begin position="1"/>
        <end position="329"/>
    </location>
</feature>
<evidence type="ECO:0000256" key="2">
    <source>
        <dbReference type="SAM" id="MobiDB-lite"/>
    </source>
</evidence>
<dbReference type="SMART" id="SM00671">
    <property type="entry name" value="SEL1"/>
    <property type="match status" value="7"/>
</dbReference>
<dbReference type="OrthoDB" id="272077at2759"/>
<proteinExistence type="predicted"/>
<comment type="caution">
    <text evidence="3">The sequence shown here is derived from an EMBL/GenBank/DDBJ whole genome shotgun (WGS) entry which is preliminary data.</text>
</comment>
<name>A0A9W9CTU7_9PEZI</name>
<sequence length="857" mass="92817">MSYQGGYGGQPPRPPPQRQYPGAPGPPPQQYHHSYDQRQGDYGYDDYGYDQGYGAPYSDGYTQPQRGPPSQRDPYGPVAGRGAPRGRGGPINGGRGIPRPPTADGHRGYGPAGPGRPPNGAPLGRGRPPPFAQPHSDPSMNRPRQPLIQSQKSPGEPGFGDSPFPTFPGKQRKTNLDEEHNILVRMGSLDIDSRKAKGRAPNRAPSVDDYGPRPSMDSQRGPPGPSRNYPPQGFPDQRRGPAPNQGGYSEYSEPGFGPPSRTMTMPSQIGGPPDMGHPPQRADTAPYGRAMPPPPRPATSNSHRTPQQGMYPQQQGPPPPQGGAYGYENYDGGYYDNGGYYDEYYGDTGANGYAASSGPSGDPDMPNFDAAPPARNSLDLALQAGPIEPQRGPMRVPELNQTPVRPGHQPSPPNADSLPSHPAPIRPGHMPGSMVQKPPPMRNYNGAPVSTPSPAPAPVAGPPIQARSASVAPPKAQDPTVTPEELERLRSMVKSNSQDQQTALRLAKKLIEAADVLVTHIPDPKARAKARERYLVDAQKILKKLSGAQNSEAMFTLADGNGKGLFGGEPDNKEAFSLYQSAAKLGHAAAAYRTAVCCEIGNEEGGGTRKDPLKAMQWYKRAATLGDTPAMYKVGMILLKGLLGQQRNPREAISWLKRAAECADVENPHALHELGLLYESAGPNDVILRDSAYAFRLFKQAADLGYKFSQFRLGCCFEYGLLGCPIEPRMSIMWYSKAAEQGEHQSELALSGWYLTGSDNVLGQNDTEAYLWARKAAMAGLAKAEYAMGYFTEMGIGIPANMEDAKRWYWRAAAQDFPKARERLEELKRSGKNGPRQRERITRSKIGQQNEGECSVM</sequence>
<dbReference type="PANTHER" id="PTHR46430:SF3">
    <property type="entry name" value="ACTIVATOR OF C KINASE PROTEIN 1"/>
    <property type="match status" value="1"/>
</dbReference>
<dbReference type="InterPro" id="IPR051726">
    <property type="entry name" value="Chitin_Synth_Reg"/>
</dbReference>
<keyword evidence="1" id="KW-0677">Repeat</keyword>